<reference evidence="13 14" key="1">
    <citation type="submission" date="2019-04" db="EMBL/GenBank/DDBJ databases">
        <title>Trinickia sp. 7GSK02, isolated from subtropical forest soil.</title>
        <authorList>
            <person name="Gao Z.-H."/>
            <person name="Qiu L.-H."/>
        </authorList>
    </citation>
    <scope>NUCLEOTIDE SEQUENCE [LARGE SCALE GENOMIC DNA]</scope>
    <source>
        <strain evidence="13 14">7GSK02</strain>
    </source>
</reference>
<keyword evidence="14" id="KW-1185">Reference proteome</keyword>
<evidence type="ECO:0000256" key="6">
    <source>
        <dbReference type="ARBA" id="ARBA00023186"/>
    </source>
</evidence>
<dbReference type="GO" id="GO:0071555">
    <property type="term" value="P:cell wall organization"/>
    <property type="evidence" value="ECO:0007669"/>
    <property type="project" value="InterPro"/>
</dbReference>
<accession>A0A4U1I7G6</accession>
<proteinExistence type="inferred from homology"/>
<dbReference type="AlphaFoldDB" id="A0A4U1I7G6"/>
<dbReference type="SUPFAM" id="SSF49354">
    <property type="entry name" value="PapD-like"/>
    <property type="match status" value="1"/>
</dbReference>
<keyword evidence="7" id="KW-0393">Immunoglobulin domain</keyword>
<dbReference type="PANTHER" id="PTHR30251">
    <property type="entry name" value="PILUS ASSEMBLY CHAPERONE"/>
    <property type="match status" value="1"/>
</dbReference>
<dbReference type="SUPFAM" id="SSF49584">
    <property type="entry name" value="Periplasmic chaperone C-domain"/>
    <property type="match status" value="1"/>
</dbReference>
<evidence type="ECO:0000256" key="3">
    <source>
        <dbReference type="ARBA" id="ARBA00022558"/>
    </source>
</evidence>
<feature type="compositionally biased region" description="Polar residues" evidence="9">
    <location>
        <begin position="283"/>
        <end position="293"/>
    </location>
</feature>
<name>A0A4U1I7G6_9BURK</name>
<sequence>MRSWKPYVLAFAAVVCSVTAFAAHAAIVITGTRVIYPAQSREVNVRLNNVDDRPVLVQAWIDDGNPAAAPNEIKVPFMLLPSVFRVEPHKGQSLRVMFTGADMPKDRESVYWLNVLEIPPKPSDADQRNMIQLAFRTRIKLFYRPQVLTDDPTSVREQLRWELVSNDKGERSLRVENPSPYYVSVGEASVSSGNKKIDLTPDMAPPFGHIDLFPAKGNLDVKTPVTVSYALVNDYGALAKGTVQIGEGGAAAKSAAEAGKVSPSMNNPVQEGGARSDAKSPGGTDNAQASVNDVAQVGKAVDAKDAAQNGDVAAQK</sequence>
<dbReference type="PANTHER" id="PTHR30251:SF2">
    <property type="entry name" value="FIMBRIAL CHAPERONE YADV-RELATED"/>
    <property type="match status" value="1"/>
</dbReference>
<dbReference type="EMBL" id="SWJE01000005">
    <property type="protein sequence ID" value="TKC89354.1"/>
    <property type="molecule type" value="Genomic_DNA"/>
</dbReference>
<gene>
    <name evidence="13" type="ORF">FAZ69_10415</name>
</gene>
<dbReference type="InterPro" id="IPR036316">
    <property type="entry name" value="Pili_assmbl_chap_C_dom_sf"/>
</dbReference>
<dbReference type="Proteomes" id="UP000305539">
    <property type="component" value="Unassembled WGS sequence"/>
</dbReference>
<evidence type="ECO:0000313" key="13">
    <source>
        <dbReference type="EMBL" id="TKC89354.1"/>
    </source>
</evidence>
<dbReference type="Pfam" id="PF02753">
    <property type="entry name" value="PapD_C"/>
    <property type="match status" value="1"/>
</dbReference>
<evidence type="ECO:0000313" key="14">
    <source>
        <dbReference type="Proteomes" id="UP000305539"/>
    </source>
</evidence>
<keyword evidence="5" id="KW-0574">Periplasm</keyword>
<keyword evidence="4 10" id="KW-0732">Signal</keyword>
<feature type="chain" id="PRO_5020534409" evidence="10">
    <location>
        <begin position="26"/>
        <end position="316"/>
    </location>
</feature>
<dbReference type="PROSITE" id="PS00635">
    <property type="entry name" value="PILI_CHAPERONE"/>
    <property type="match status" value="1"/>
</dbReference>
<organism evidence="13 14">
    <name type="scientific">Trinickia terrae</name>
    <dbReference type="NCBI Taxonomy" id="2571161"/>
    <lineage>
        <taxon>Bacteria</taxon>
        <taxon>Pseudomonadati</taxon>
        <taxon>Pseudomonadota</taxon>
        <taxon>Betaproteobacteria</taxon>
        <taxon>Burkholderiales</taxon>
        <taxon>Burkholderiaceae</taxon>
        <taxon>Trinickia</taxon>
    </lineage>
</organism>
<protein>
    <submittedName>
        <fullName evidence="13">Pilus assembly protein</fullName>
    </submittedName>
</protein>
<comment type="similarity">
    <text evidence="2 8">Belongs to the periplasmic pilus chaperone family.</text>
</comment>
<dbReference type="InterPro" id="IPR016147">
    <property type="entry name" value="Pili_assmbl_chaperone_N"/>
</dbReference>
<keyword evidence="3" id="KW-1029">Fimbrium biogenesis</keyword>
<evidence type="ECO:0000256" key="5">
    <source>
        <dbReference type="ARBA" id="ARBA00022764"/>
    </source>
</evidence>
<evidence type="ECO:0000256" key="9">
    <source>
        <dbReference type="SAM" id="MobiDB-lite"/>
    </source>
</evidence>
<dbReference type="InterPro" id="IPR018046">
    <property type="entry name" value="Pili_assmbl_chaperone_CS"/>
</dbReference>
<dbReference type="GO" id="GO:0030288">
    <property type="term" value="C:outer membrane-bounded periplasmic space"/>
    <property type="evidence" value="ECO:0007669"/>
    <property type="project" value="InterPro"/>
</dbReference>
<dbReference type="InterPro" id="IPR008962">
    <property type="entry name" value="PapD-like_sf"/>
</dbReference>
<feature type="domain" description="Pili assembly chaperone C-terminal" evidence="12">
    <location>
        <begin position="175"/>
        <end position="237"/>
    </location>
</feature>
<evidence type="ECO:0000259" key="12">
    <source>
        <dbReference type="Pfam" id="PF02753"/>
    </source>
</evidence>
<evidence type="ECO:0000256" key="10">
    <source>
        <dbReference type="SAM" id="SignalP"/>
    </source>
</evidence>
<keyword evidence="6 8" id="KW-0143">Chaperone</keyword>
<dbReference type="InterPro" id="IPR001829">
    <property type="entry name" value="Pili_assmbl_chaperone_bac"/>
</dbReference>
<feature type="signal peptide" evidence="10">
    <location>
        <begin position="1"/>
        <end position="25"/>
    </location>
</feature>
<dbReference type="OrthoDB" id="9131059at2"/>
<dbReference type="FunFam" id="2.60.40.10:FF:000458">
    <property type="entry name" value="Molecular chaperone FimC"/>
    <property type="match status" value="1"/>
</dbReference>
<evidence type="ECO:0000256" key="7">
    <source>
        <dbReference type="ARBA" id="ARBA00023319"/>
    </source>
</evidence>
<evidence type="ECO:0000256" key="1">
    <source>
        <dbReference type="ARBA" id="ARBA00004418"/>
    </source>
</evidence>
<dbReference type="Gene3D" id="2.60.40.10">
    <property type="entry name" value="Immunoglobulins"/>
    <property type="match status" value="2"/>
</dbReference>
<feature type="domain" description="Pili assembly chaperone N-terminal" evidence="11">
    <location>
        <begin position="27"/>
        <end position="148"/>
    </location>
</feature>
<dbReference type="PRINTS" id="PR00969">
    <property type="entry name" value="CHAPERONPILI"/>
</dbReference>
<dbReference type="InterPro" id="IPR013783">
    <property type="entry name" value="Ig-like_fold"/>
</dbReference>
<feature type="region of interest" description="Disordered" evidence="9">
    <location>
        <begin position="256"/>
        <end position="316"/>
    </location>
</feature>
<dbReference type="InterPro" id="IPR016148">
    <property type="entry name" value="Pili_assmbl_chaperone_C"/>
</dbReference>
<evidence type="ECO:0000256" key="8">
    <source>
        <dbReference type="RuleBase" id="RU003918"/>
    </source>
</evidence>
<evidence type="ECO:0000256" key="2">
    <source>
        <dbReference type="ARBA" id="ARBA00007399"/>
    </source>
</evidence>
<comment type="subcellular location">
    <subcellularLocation>
        <location evidence="1 8">Periplasm</location>
    </subcellularLocation>
</comment>
<evidence type="ECO:0000259" key="11">
    <source>
        <dbReference type="Pfam" id="PF00345"/>
    </source>
</evidence>
<comment type="caution">
    <text evidence="13">The sequence shown here is derived from an EMBL/GenBank/DDBJ whole genome shotgun (WGS) entry which is preliminary data.</text>
</comment>
<dbReference type="InterPro" id="IPR050643">
    <property type="entry name" value="Periplasmic_pilus_chap"/>
</dbReference>
<dbReference type="Pfam" id="PF00345">
    <property type="entry name" value="PapD_N"/>
    <property type="match status" value="1"/>
</dbReference>
<evidence type="ECO:0000256" key="4">
    <source>
        <dbReference type="ARBA" id="ARBA00022729"/>
    </source>
</evidence>